<comment type="caution">
    <text evidence="2">The sequence shown here is derived from an EMBL/GenBank/DDBJ whole genome shotgun (WGS) entry which is preliminary data.</text>
</comment>
<evidence type="ECO:0000313" key="2">
    <source>
        <dbReference type="EMBL" id="GAB1226338.1"/>
    </source>
</evidence>
<dbReference type="CDD" id="cd01831">
    <property type="entry name" value="Endoglucanase_E_like"/>
    <property type="match status" value="1"/>
</dbReference>
<keyword evidence="3" id="KW-1185">Reference proteome</keyword>
<reference evidence="2 3" key="1">
    <citation type="journal article" date="2019" name="PLoS Negl. Trop. Dis.">
        <title>Whole genome sequencing of Entamoeba nuttalli reveals mammalian host-related molecular signatures and a novel octapeptide-repeat surface protein.</title>
        <authorList>
            <person name="Tanaka M."/>
            <person name="Makiuchi T."/>
            <person name="Komiyama T."/>
            <person name="Shiina T."/>
            <person name="Osaki K."/>
            <person name="Tachibana H."/>
        </authorList>
    </citation>
    <scope>NUCLEOTIDE SEQUENCE [LARGE SCALE GENOMIC DNA]</scope>
    <source>
        <strain evidence="2 3">P19-061405</strain>
    </source>
</reference>
<dbReference type="Gene3D" id="3.40.50.1110">
    <property type="entry name" value="SGNH hydrolase"/>
    <property type="match status" value="2"/>
</dbReference>
<dbReference type="PANTHER" id="PTHR37834:SF2">
    <property type="entry name" value="ESTERASE, SGNH HYDROLASE-TYPE"/>
    <property type="match status" value="1"/>
</dbReference>
<proteinExistence type="predicted"/>
<evidence type="ECO:0000313" key="3">
    <source>
        <dbReference type="Proteomes" id="UP001628156"/>
    </source>
</evidence>
<dbReference type="InterPro" id="IPR036514">
    <property type="entry name" value="SGNH_hydro_sf"/>
</dbReference>
<feature type="region of interest" description="Disordered" evidence="1">
    <location>
        <begin position="291"/>
        <end position="314"/>
    </location>
</feature>
<feature type="compositionally biased region" description="Basic and acidic residues" evidence="1">
    <location>
        <begin position="300"/>
        <end position="312"/>
    </location>
</feature>
<evidence type="ECO:0000256" key="1">
    <source>
        <dbReference type="SAM" id="MobiDB-lite"/>
    </source>
</evidence>
<dbReference type="Proteomes" id="UP001628156">
    <property type="component" value="Unassembled WGS sequence"/>
</dbReference>
<name>A0ABQ0DU87_9EUKA</name>
<sequence>MEISLQQYNTLDIPQGLTHQNIFFEGRIEKEKSLVFFDWPNTSLNFMLPCGSTTFYMRCVGTCLLKFVASELPLIRRIPPFHGLPKELEFNTFVIESNYFTITMVNKKPIAQKVSLIKISEARDGAICFYGANRRMEQFDIQPRKKIEIIGDSLCCGYGMFPLPQCDSVPLQSDSSEAWCSQIVRKLNLESHMVAWSGIGVVRNCDEVEFPNDKKNIDKLWRRRNAGENKSKWDFTEWIPDYVMINIGSNDFWDVGASNPSRNDIPTAFVQKEEEIIQEIREKESLQACLSSDSSSNDISKSDTEIEEEIKNNKTKKEKLVSPSKLGRVVSPHEAEEIQNILVENKEKENHIIKRLLQEWNENHEQKQTILDDFIANDESELDEVFEQRCEEFISHILTTYKKAKIIIVIGPLLAREGEIAWKMALKALQQKEPGRVFEVNCQLCYDENKKECWGFRRHPTYIAHTLIANCLLPQIEQIIH</sequence>
<accession>A0ABQ0DU87</accession>
<dbReference type="InterPro" id="IPR037461">
    <property type="entry name" value="CtCE2-like_dom"/>
</dbReference>
<organism evidence="2 3">
    <name type="scientific">Entamoeba nuttalli</name>
    <dbReference type="NCBI Taxonomy" id="412467"/>
    <lineage>
        <taxon>Eukaryota</taxon>
        <taxon>Amoebozoa</taxon>
        <taxon>Evosea</taxon>
        <taxon>Archamoebae</taxon>
        <taxon>Mastigamoebida</taxon>
        <taxon>Entamoebidae</taxon>
        <taxon>Entamoeba</taxon>
    </lineage>
</organism>
<dbReference type="EMBL" id="BAAFRS010000284">
    <property type="protein sequence ID" value="GAB1226338.1"/>
    <property type="molecule type" value="Genomic_DNA"/>
</dbReference>
<gene>
    <name evidence="2" type="ORF">ENUP19_0284G0071</name>
</gene>
<protein>
    <submittedName>
        <fullName evidence="2">Uncharacterized protein</fullName>
    </submittedName>
</protein>
<dbReference type="InterPro" id="IPR052762">
    <property type="entry name" value="PCW_deacetylase/CE"/>
</dbReference>
<dbReference type="SUPFAM" id="SSF52266">
    <property type="entry name" value="SGNH hydrolase"/>
    <property type="match status" value="1"/>
</dbReference>
<dbReference type="PANTHER" id="PTHR37834">
    <property type="entry name" value="GDSL-LIKE LIPASE/ACYLHYDROLASE DOMAIN PROTEIN (AFU_ORTHOLOGUE AFUA_2G00620)"/>
    <property type="match status" value="1"/>
</dbReference>